<dbReference type="Proteomes" id="UP000548326">
    <property type="component" value="Unassembled WGS sequence"/>
</dbReference>
<evidence type="ECO:0000313" key="2">
    <source>
        <dbReference type="Proteomes" id="UP000548326"/>
    </source>
</evidence>
<name>A0A841JKD1_9SPHI</name>
<dbReference type="RefSeq" id="WP_183590079.1">
    <property type="nucleotide sequence ID" value="NZ_JACHCA010000028.1"/>
</dbReference>
<protein>
    <submittedName>
        <fullName evidence="1">Uncharacterized protein</fullName>
    </submittedName>
</protein>
<sequence>MMSSVEAWWVGLCALPFDGAQGDSPVFVHYFFPCHLMGYYSRKKAAQRSPVCGVNGQYPVIEIKNSDYTTVPDSGPKGEYNVSGLPLISEDNYSTVQNADSSGNLPFLPCLAFVGQHFFII</sequence>
<dbReference type="EMBL" id="JACHCA010000028">
    <property type="protein sequence ID" value="MBB6131643.1"/>
    <property type="molecule type" value="Genomic_DNA"/>
</dbReference>
<evidence type="ECO:0000313" key="1">
    <source>
        <dbReference type="EMBL" id="MBB6131643.1"/>
    </source>
</evidence>
<organism evidence="1 2">
    <name type="scientific">Mucilaginibacter lappiensis</name>
    <dbReference type="NCBI Taxonomy" id="354630"/>
    <lineage>
        <taxon>Bacteria</taxon>
        <taxon>Pseudomonadati</taxon>
        <taxon>Bacteroidota</taxon>
        <taxon>Sphingobacteriia</taxon>
        <taxon>Sphingobacteriales</taxon>
        <taxon>Sphingobacteriaceae</taxon>
        <taxon>Mucilaginibacter</taxon>
    </lineage>
</organism>
<gene>
    <name evidence="1" type="ORF">HDF22_005794</name>
</gene>
<dbReference type="AlphaFoldDB" id="A0A841JKD1"/>
<comment type="caution">
    <text evidence="1">The sequence shown here is derived from an EMBL/GenBank/DDBJ whole genome shotgun (WGS) entry which is preliminary data.</text>
</comment>
<reference evidence="1 2" key="1">
    <citation type="submission" date="2020-08" db="EMBL/GenBank/DDBJ databases">
        <title>Genomic Encyclopedia of Type Strains, Phase IV (KMG-V): Genome sequencing to study the core and pangenomes of soil and plant-associated prokaryotes.</title>
        <authorList>
            <person name="Whitman W."/>
        </authorList>
    </citation>
    <scope>NUCLEOTIDE SEQUENCE [LARGE SCALE GENOMIC DNA]</scope>
    <source>
        <strain evidence="1 2">MP601</strain>
    </source>
</reference>
<accession>A0A841JKD1</accession>
<proteinExistence type="predicted"/>